<name>A0A7Z0PDL5_9FUSO</name>
<keyword evidence="5 6" id="KW-0819">tRNA processing</keyword>
<feature type="binding site" evidence="6 7">
    <location>
        <position position="120"/>
    </location>
    <ligand>
        <name>S-adenosyl-L-methionine</name>
        <dbReference type="ChEBI" id="CHEBI:59789"/>
    </ligand>
</feature>
<dbReference type="InterPro" id="IPR029028">
    <property type="entry name" value="Alpha/beta_knot_MTases"/>
</dbReference>
<comment type="similarity">
    <text evidence="6">Belongs to the class IV-like SAM-binding methyltransferase superfamily. RNA methyltransferase TrmH family. TrmL subfamily.</text>
</comment>
<keyword evidence="4 6" id="KW-0949">S-adenosyl-L-methionine</keyword>
<comment type="catalytic activity">
    <reaction evidence="6">
        <text>cytidine(34) in tRNA + S-adenosyl-L-methionine = 2'-O-methylcytidine(34) in tRNA + S-adenosyl-L-homocysteine + H(+)</text>
        <dbReference type="Rhea" id="RHEA:43084"/>
        <dbReference type="Rhea" id="RHEA-COMP:10331"/>
        <dbReference type="Rhea" id="RHEA-COMP:10332"/>
        <dbReference type="ChEBI" id="CHEBI:15378"/>
        <dbReference type="ChEBI" id="CHEBI:57856"/>
        <dbReference type="ChEBI" id="CHEBI:59789"/>
        <dbReference type="ChEBI" id="CHEBI:74495"/>
        <dbReference type="ChEBI" id="CHEBI:82748"/>
        <dbReference type="EC" id="2.1.1.207"/>
    </reaction>
</comment>
<keyword evidence="1 6" id="KW-0963">Cytoplasm</keyword>
<gene>
    <name evidence="9" type="primary">trmL</name>
    <name evidence="9" type="ORF">HP397_00510</name>
</gene>
<dbReference type="EMBL" id="JABMKT010000001">
    <property type="protein sequence ID" value="NYV27309.1"/>
    <property type="molecule type" value="Genomic_DNA"/>
</dbReference>
<dbReference type="InterPro" id="IPR001537">
    <property type="entry name" value="SpoU_MeTrfase"/>
</dbReference>
<comment type="function">
    <text evidence="6">Could methylate the ribose at the nucleotide 34 wobble position in tRNA.</text>
</comment>
<comment type="caution">
    <text evidence="9">The sequence shown here is derived from an EMBL/GenBank/DDBJ whole genome shotgun (WGS) entry which is preliminary data.</text>
</comment>
<keyword evidence="10" id="KW-1185">Reference proteome</keyword>
<feature type="binding site" evidence="6 7">
    <location>
        <position position="128"/>
    </location>
    <ligand>
        <name>S-adenosyl-L-methionine</name>
        <dbReference type="ChEBI" id="CHEBI:59789"/>
    </ligand>
</feature>
<evidence type="ECO:0000256" key="3">
    <source>
        <dbReference type="ARBA" id="ARBA00022679"/>
    </source>
</evidence>
<dbReference type="OrthoDB" id="9789043at2"/>
<dbReference type="InterPro" id="IPR029026">
    <property type="entry name" value="tRNA_m1G_MTases_N"/>
</dbReference>
<dbReference type="PANTHER" id="PTHR42971">
    <property type="entry name" value="TRNA (CYTIDINE(34)-2'-O)-METHYLTRANSFERASE"/>
    <property type="match status" value="1"/>
</dbReference>
<evidence type="ECO:0000256" key="2">
    <source>
        <dbReference type="ARBA" id="ARBA00022603"/>
    </source>
</evidence>
<dbReference type="SUPFAM" id="SSF75217">
    <property type="entry name" value="alpha/beta knot"/>
    <property type="match status" value="1"/>
</dbReference>
<comment type="subcellular location">
    <subcellularLocation>
        <location evidence="6">Cytoplasm</location>
    </subcellularLocation>
</comment>
<comment type="catalytic activity">
    <reaction evidence="6">
        <text>5-carboxymethylaminomethyluridine(34) in tRNA(Leu) + S-adenosyl-L-methionine = 5-carboxymethylaminomethyl-2'-O-methyluridine(34) in tRNA(Leu) + S-adenosyl-L-homocysteine + H(+)</text>
        <dbReference type="Rhea" id="RHEA:43088"/>
        <dbReference type="Rhea" id="RHEA-COMP:10333"/>
        <dbReference type="Rhea" id="RHEA-COMP:10334"/>
        <dbReference type="ChEBI" id="CHEBI:15378"/>
        <dbReference type="ChEBI" id="CHEBI:57856"/>
        <dbReference type="ChEBI" id="CHEBI:59789"/>
        <dbReference type="ChEBI" id="CHEBI:74508"/>
        <dbReference type="ChEBI" id="CHEBI:74511"/>
        <dbReference type="EC" id="2.1.1.207"/>
    </reaction>
</comment>
<evidence type="ECO:0000256" key="5">
    <source>
        <dbReference type="ARBA" id="ARBA00022694"/>
    </source>
</evidence>
<keyword evidence="2 6" id="KW-0489">Methyltransferase</keyword>
<reference evidence="9 10" key="1">
    <citation type="submission" date="2020-05" db="EMBL/GenBank/DDBJ databases">
        <title>Streptobacillus felis strain LHL191014123.</title>
        <authorList>
            <person name="Fawzy A."/>
            <person name="Rau J."/>
            <person name="Risse K."/>
            <person name="Schauerte N."/>
            <person name="Geiger C."/>
            <person name="Blom J."/>
            <person name="Imirzalioglu C."/>
            <person name="Falgenhauer J."/>
            <person name="Bach A."/>
            <person name="Herden C."/>
            <person name="Eisenberg T."/>
        </authorList>
    </citation>
    <scope>NUCLEOTIDE SEQUENCE [LARGE SCALE GENOMIC DNA]</scope>
    <source>
        <strain evidence="9 10">LHL191014123</strain>
    </source>
</reference>
<dbReference type="RefSeq" id="WP_067321057.1">
    <property type="nucleotide sequence ID" value="NZ_CBCRWS010000001.1"/>
</dbReference>
<evidence type="ECO:0000313" key="10">
    <source>
        <dbReference type="Proteomes" id="UP000526184"/>
    </source>
</evidence>
<dbReference type="AlphaFoldDB" id="A0A7Z0PDL5"/>
<organism evidence="9 10">
    <name type="scientific">Streptobacillus felis</name>
    <dbReference type="NCBI Taxonomy" id="1384509"/>
    <lineage>
        <taxon>Bacteria</taxon>
        <taxon>Fusobacteriati</taxon>
        <taxon>Fusobacteriota</taxon>
        <taxon>Fusobacteriia</taxon>
        <taxon>Fusobacteriales</taxon>
        <taxon>Leptotrichiaceae</taxon>
        <taxon>Streptobacillus</taxon>
    </lineage>
</organism>
<keyword evidence="3 6" id="KW-0808">Transferase</keyword>
<sequence length="172" mass="19958">MNIVLFQPEMPYNTGNIGRSCVITNTTLHLIKPLGFEIDDKQVKRSGLDYWKYVDLKIWDSFEEFLANKGEGKIYFATTKTNQKYTDVTFGKNDYIMFGPESRGIPEEILNKYKDQNITIPMLKIGRSLNLSNSAVIILYEALRQQNFEFDMDENRVDEIRTELTIKGATHK</sequence>
<evidence type="ECO:0000256" key="6">
    <source>
        <dbReference type="HAMAP-Rule" id="MF_01885"/>
    </source>
</evidence>
<evidence type="ECO:0000313" key="9">
    <source>
        <dbReference type="EMBL" id="NYV27309.1"/>
    </source>
</evidence>
<dbReference type="Proteomes" id="UP000526184">
    <property type="component" value="Unassembled WGS sequence"/>
</dbReference>
<dbReference type="GO" id="GO:0003723">
    <property type="term" value="F:RNA binding"/>
    <property type="evidence" value="ECO:0007669"/>
    <property type="project" value="InterPro"/>
</dbReference>
<feature type="binding site" evidence="6 7">
    <location>
        <position position="99"/>
    </location>
    <ligand>
        <name>S-adenosyl-L-methionine</name>
        <dbReference type="ChEBI" id="CHEBI:59789"/>
    </ligand>
</feature>
<dbReference type="NCBIfam" id="TIGR00185">
    <property type="entry name" value="tRNA_yibK_trmL"/>
    <property type="match status" value="1"/>
</dbReference>
<protein>
    <recommendedName>
        <fullName evidence="6">Putative tRNA (cytidine(34)-2'-O)-methyltransferase</fullName>
        <ecNumber evidence="6">2.1.1.207</ecNumber>
    </recommendedName>
    <alternativeName>
        <fullName evidence="6">tRNA (cytidine/uridine-2'-O-)-methyltransferase</fullName>
    </alternativeName>
</protein>
<dbReference type="Pfam" id="PF00588">
    <property type="entry name" value="SpoU_methylase"/>
    <property type="match status" value="1"/>
</dbReference>
<evidence type="ECO:0000259" key="8">
    <source>
        <dbReference type="Pfam" id="PF00588"/>
    </source>
</evidence>
<dbReference type="GO" id="GO:0005737">
    <property type="term" value="C:cytoplasm"/>
    <property type="evidence" value="ECO:0007669"/>
    <property type="project" value="UniProtKB-SubCell"/>
</dbReference>
<dbReference type="GO" id="GO:0008757">
    <property type="term" value="F:S-adenosylmethionine-dependent methyltransferase activity"/>
    <property type="evidence" value="ECO:0007669"/>
    <property type="project" value="UniProtKB-UniRule"/>
</dbReference>
<dbReference type="FunFam" id="3.40.1280.10:FF:000002">
    <property type="entry name" value="Peptidylprolyl isomerase"/>
    <property type="match status" value="1"/>
</dbReference>
<evidence type="ECO:0000256" key="4">
    <source>
        <dbReference type="ARBA" id="ARBA00022691"/>
    </source>
</evidence>
<dbReference type="PIRSF" id="PIRSF029256">
    <property type="entry name" value="SpoU_TrmH_prd"/>
    <property type="match status" value="1"/>
</dbReference>
<evidence type="ECO:0000256" key="1">
    <source>
        <dbReference type="ARBA" id="ARBA00022490"/>
    </source>
</evidence>
<proteinExistence type="inferred from homology"/>
<comment type="caution">
    <text evidence="6">Lacks conserved residue(s) required for the propagation of feature annotation.</text>
</comment>
<feature type="domain" description="tRNA/rRNA methyltransferase SpoU type" evidence="8">
    <location>
        <begin position="2"/>
        <end position="140"/>
    </location>
</feature>
<dbReference type="EC" id="2.1.1.207" evidence="6"/>
<dbReference type="PANTHER" id="PTHR42971:SF1">
    <property type="entry name" value="TRNA (CYTIDINE(34)-2'-O)-METHYLTRANSFERASE"/>
    <property type="match status" value="1"/>
</dbReference>
<dbReference type="CDD" id="cd18094">
    <property type="entry name" value="SpoU-like_TrmL"/>
    <property type="match status" value="1"/>
</dbReference>
<dbReference type="HAMAP" id="MF_01885">
    <property type="entry name" value="tRNA_methyltr_TrmL"/>
    <property type="match status" value="1"/>
</dbReference>
<evidence type="ECO:0000256" key="7">
    <source>
        <dbReference type="PIRSR" id="PIRSR029256-1"/>
    </source>
</evidence>
<dbReference type="InterPro" id="IPR016914">
    <property type="entry name" value="TrmL"/>
</dbReference>
<dbReference type="GO" id="GO:0002130">
    <property type="term" value="P:wobble position ribose methylation"/>
    <property type="evidence" value="ECO:0007669"/>
    <property type="project" value="TreeGrafter"/>
</dbReference>
<dbReference type="GO" id="GO:0008175">
    <property type="term" value="F:tRNA methyltransferase activity"/>
    <property type="evidence" value="ECO:0007669"/>
    <property type="project" value="UniProtKB-UniRule"/>
</dbReference>
<dbReference type="Gene3D" id="3.40.1280.10">
    <property type="match status" value="1"/>
</dbReference>
<accession>A0A7Z0PDL5</accession>
<dbReference type="GO" id="GO:0042802">
    <property type="term" value="F:identical protein binding"/>
    <property type="evidence" value="ECO:0007669"/>
    <property type="project" value="UniProtKB-ARBA"/>
</dbReference>